<dbReference type="InterPro" id="IPR008979">
    <property type="entry name" value="Galactose-bd-like_sf"/>
</dbReference>
<name>A0A9P8JDM3_AURME</name>
<dbReference type="InterPro" id="IPR016007">
    <property type="entry name" value="Alpha_rhamnosid"/>
</dbReference>
<accession>A0A9P8JDM3</accession>
<dbReference type="EC" id="3.2.1.40" evidence="2"/>
<dbReference type="InterPro" id="IPR012341">
    <property type="entry name" value="6hp_glycosidase-like_sf"/>
</dbReference>
<protein>
    <recommendedName>
        <fullName evidence="2">alpha-L-rhamnosidase</fullName>
        <ecNumber evidence="2">3.2.1.40</ecNumber>
    </recommendedName>
</protein>
<dbReference type="Pfam" id="PF25788">
    <property type="entry name" value="Ig_Rha78A_N"/>
    <property type="match status" value="1"/>
</dbReference>
<evidence type="ECO:0000313" key="8">
    <source>
        <dbReference type="EMBL" id="KAG9700843.1"/>
    </source>
</evidence>
<evidence type="ECO:0000259" key="5">
    <source>
        <dbReference type="Pfam" id="PF08531"/>
    </source>
</evidence>
<evidence type="ECO:0000313" key="9">
    <source>
        <dbReference type="Proteomes" id="UP000779574"/>
    </source>
</evidence>
<dbReference type="Pfam" id="PF17389">
    <property type="entry name" value="Bac_rhamnosid6H"/>
    <property type="match status" value="1"/>
</dbReference>
<dbReference type="GO" id="GO:0005975">
    <property type="term" value="P:carbohydrate metabolic process"/>
    <property type="evidence" value="ECO:0007669"/>
    <property type="project" value="InterPro"/>
</dbReference>
<evidence type="ECO:0000256" key="1">
    <source>
        <dbReference type="ARBA" id="ARBA00001445"/>
    </source>
</evidence>
<organism evidence="8 9">
    <name type="scientific">Aureobasidium melanogenum</name>
    <name type="common">Aureobasidium pullulans var. melanogenum</name>
    <dbReference type="NCBI Taxonomy" id="46634"/>
    <lineage>
        <taxon>Eukaryota</taxon>
        <taxon>Fungi</taxon>
        <taxon>Dikarya</taxon>
        <taxon>Ascomycota</taxon>
        <taxon>Pezizomycotina</taxon>
        <taxon>Dothideomycetes</taxon>
        <taxon>Dothideomycetidae</taxon>
        <taxon>Dothideales</taxon>
        <taxon>Saccotheciaceae</taxon>
        <taxon>Aureobasidium</taxon>
    </lineage>
</organism>
<dbReference type="InterPro" id="IPR013737">
    <property type="entry name" value="Bac_rhamnosid_N"/>
</dbReference>
<dbReference type="Gene3D" id="2.60.120.260">
    <property type="entry name" value="Galactose-binding domain-like"/>
    <property type="match status" value="2"/>
</dbReference>
<dbReference type="SUPFAM" id="SSF49785">
    <property type="entry name" value="Galactose-binding domain-like"/>
    <property type="match status" value="1"/>
</dbReference>
<dbReference type="InterPro" id="IPR013783">
    <property type="entry name" value="Ig-like_fold"/>
</dbReference>
<proteinExistence type="predicted"/>
<dbReference type="Gene3D" id="1.50.10.10">
    <property type="match status" value="1"/>
</dbReference>
<dbReference type="PIRSF" id="PIRSF010631">
    <property type="entry name" value="A-rhamnsds"/>
    <property type="match status" value="1"/>
</dbReference>
<evidence type="ECO:0000256" key="3">
    <source>
        <dbReference type="ARBA" id="ARBA00022801"/>
    </source>
</evidence>
<dbReference type="SUPFAM" id="SSF48208">
    <property type="entry name" value="Six-hairpin glycosidases"/>
    <property type="match status" value="1"/>
</dbReference>
<dbReference type="Proteomes" id="UP000779574">
    <property type="component" value="Unassembled WGS sequence"/>
</dbReference>
<dbReference type="InterPro" id="IPR008928">
    <property type="entry name" value="6-hairpin_glycosidase_sf"/>
</dbReference>
<dbReference type="GO" id="GO:0030596">
    <property type="term" value="F:alpha-L-rhamnosidase activity"/>
    <property type="evidence" value="ECO:0007669"/>
    <property type="project" value="UniProtKB-EC"/>
</dbReference>
<dbReference type="InterPro" id="IPR035396">
    <property type="entry name" value="Bac_rhamnosid6H"/>
</dbReference>
<dbReference type="AlphaFoldDB" id="A0A9P8JDM3"/>
<evidence type="ECO:0000259" key="7">
    <source>
        <dbReference type="Pfam" id="PF17390"/>
    </source>
</evidence>
<reference evidence="8" key="2">
    <citation type="submission" date="2021-08" db="EMBL/GenBank/DDBJ databases">
        <authorList>
            <person name="Gostincar C."/>
            <person name="Sun X."/>
            <person name="Song Z."/>
            <person name="Gunde-Cimerman N."/>
        </authorList>
    </citation>
    <scope>NUCLEOTIDE SEQUENCE</scope>
    <source>
        <strain evidence="8">EXF-9911</strain>
    </source>
</reference>
<sequence length="1017" mass="113790">MGFAKTLIEAILTTHSGHQRVARQLLVSPQLDTDKGDVEVVSRKKQEQVACVLKEQGPPRFGKNCTEAAEETPLCSFLLAALSIVLTTDTHHANNFDYIMARIKVSRPIIEHDSHHDIDSNLPVHTGHRQPRLSWRFEATDPTLRGWHQTGYRVKLSAWGQPHPDICVESPESVLVPWPGKPLLLESSCRVKVRVEGKDESGETVTSLWSEEITVWYVPSQDHFTANFIGSTQPQSDGPLRPLQFRKTFTVPDYDTVVDKAKLYVSAYGVYQVFINGQRVGSDEMAPGWTSYIHRHLYQTHDVRNLLRSGANVIGIEVAEGWYAGRLGWAGQRNIYGKVLGAFAQLEVVATERDDAIKIITDETWKCGYGPLISSSIYDGELYDAREKRSGWTNDPDLQVSDWMSTQVLTFTTAKFLPSDVAPVRMTQHMKPERIFRSKSGKTIIDFGQNVVGKLLVKRLQKPADHKILFRHAEVMEDGELGVRPLRSATATDTIISNGDGIENWSPRYTFHGFRYVEVEGWTTSDEECPLTLDSIEALVMHTDMRRTGWFSCSDSLVNKLHENTFWSMRGNFLSIPTDCPQRDERLGWTGDIQVFGPSANFLFDTGAMLGHWLEDVAAEQAEHNGIPPFVVPNILDSDIGDHSWGEFPQAVWDDVVILLPWSLYRAFGDIEILKRQYPSMQMWLDKGVRKGTDDLWDPSFHQLGDWLDPSAPPDRPGEAKTDGTFVADAYLVHVTRLMSLVSDLLGHKGEAARYTLEHKKLKKAFGRKYITIEGLPVADTQTGLALAIVFDLFKTPDQAKVAAARLERAVKLANFKVATGFVGTPIVTHALSSVGLQNLAYRMLSEKECPSWLYPITMGATTVWERWNSMLPDGSINPGEMTSFNHYALGSMVNWLHEVVGGISPLEPGWKHSLIRPVPGGSLTHAEVKHNTPYGVLSCKWSIDAGQFKLSMTVPPNTTARVVMPDKQASTILGEQEGGVEVGSGVYEFSCAHESEKWKPTAISIPFFAPVKKERW</sequence>
<dbReference type="OrthoDB" id="10036721at2759"/>
<dbReference type="Pfam" id="PF08531">
    <property type="entry name" value="Bac_rhamnosid_N"/>
    <property type="match status" value="1"/>
</dbReference>
<evidence type="ECO:0000259" key="6">
    <source>
        <dbReference type="Pfam" id="PF17389"/>
    </source>
</evidence>
<feature type="domain" description="Alpha-L-rhamnosidase six-hairpin glycosidase" evidence="6">
    <location>
        <begin position="546"/>
        <end position="901"/>
    </location>
</feature>
<dbReference type="PANTHER" id="PTHR33307:SF6">
    <property type="entry name" value="ALPHA-RHAMNOSIDASE (EUROFUNG)-RELATED"/>
    <property type="match status" value="1"/>
</dbReference>
<keyword evidence="3 8" id="KW-0378">Hydrolase</keyword>
<dbReference type="Gene3D" id="2.60.420.10">
    <property type="entry name" value="Maltose phosphorylase, domain 3"/>
    <property type="match status" value="1"/>
</dbReference>
<feature type="domain" description="Alpha-L-rhamnosidase concanavalin-like" evidence="4">
    <location>
        <begin position="438"/>
        <end position="542"/>
    </location>
</feature>
<evidence type="ECO:0000256" key="2">
    <source>
        <dbReference type="ARBA" id="ARBA00012652"/>
    </source>
</evidence>
<gene>
    <name evidence="8" type="ORF">KCU76_g438</name>
</gene>
<comment type="caution">
    <text evidence="8">The sequence shown here is derived from an EMBL/GenBank/DDBJ whole genome shotgun (WGS) entry which is preliminary data.</text>
</comment>
<dbReference type="Pfam" id="PF05592">
    <property type="entry name" value="Bac_rhamnosid"/>
    <property type="match status" value="1"/>
</dbReference>
<feature type="domain" description="Bacterial alpha-L-rhamnosidase N-terminal" evidence="5">
    <location>
        <begin position="258"/>
        <end position="428"/>
    </location>
</feature>
<dbReference type="EMBL" id="JAHFXF010000008">
    <property type="protein sequence ID" value="KAG9700843.1"/>
    <property type="molecule type" value="Genomic_DNA"/>
</dbReference>
<evidence type="ECO:0000259" key="4">
    <source>
        <dbReference type="Pfam" id="PF05592"/>
    </source>
</evidence>
<comment type="catalytic activity">
    <reaction evidence="1">
        <text>Hydrolysis of terminal non-reducing alpha-L-rhamnose residues in alpha-L-rhamnosides.</text>
        <dbReference type="EC" id="3.2.1.40"/>
    </reaction>
</comment>
<reference evidence="8" key="1">
    <citation type="journal article" date="2021" name="J Fungi (Basel)">
        <title>Virulence traits and population genomics of the black yeast Aureobasidium melanogenum.</title>
        <authorList>
            <person name="Cernosa A."/>
            <person name="Sun X."/>
            <person name="Gostincar C."/>
            <person name="Fang C."/>
            <person name="Gunde-Cimerman N."/>
            <person name="Song Z."/>
        </authorList>
    </citation>
    <scope>NUCLEOTIDE SEQUENCE</scope>
    <source>
        <strain evidence="8">EXF-9911</strain>
    </source>
</reference>
<feature type="domain" description="Alpha-L-rhamnosidase C-terminal" evidence="7">
    <location>
        <begin position="903"/>
        <end position="978"/>
    </location>
</feature>
<dbReference type="InterPro" id="IPR035398">
    <property type="entry name" value="Bac_rhamnosid_C"/>
</dbReference>
<dbReference type="InterPro" id="IPR008902">
    <property type="entry name" value="Rhamnosid_concanavalin"/>
</dbReference>
<feature type="non-terminal residue" evidence="8">
    <location>
        <position position="1017"/>
    </location>
</feature>
<dbReference type="PANTHER" id="PTHR33307">
    <property type="entry name" value="ALPHA-RHAMNOSIDASE (EUROFUNG)"/>
    <property type="match status" value="1"/>
</dbReference>
<dbReference type="Pfam" id="PF17390">
    <property type="entry name" value="Bac_rhamnosid_C"/>
    <property type="match status" value="1"/>
</dbReference>
<dbReference type="Gene3D" id="2.60.40.10">
    <property type="entry name" value="Immunoglobulins"/>
    <property type="match status" value="1"/>
</dbReference>